<dbReference type="SMART" id="SM00530">
    <property type="entry name" value="HTH_XRE"/>
    <property type="match status" value="1"/>
</dbReference>
<feature type="domain" description="HTH cro/C1-type" evidence="2">
    <location>
        <begin position="13"/>
        <end position="67"/>
    </location>
</feature>
<evidence type="ECO:0000259" key="2">
    <source>
        <dbReference type="PROSITE" id="PS50943"/>
    </source>
</evidence>
<reference evidence="3 4" key="1">
    <citation type="submission" date="2010-03" db="EMBL/GenBank/DDBJ databases">
        <title>The Genome Sequence of Lactobacillus gasseri strain SV-16A-US.</title>
        <authorList>
            <consortium name="The Broad Institute Genome Sequencing Platform"/>
            <person name="Ward D."/>
            <person name="Earl A."/>
            <person name="Feldgarden M."/>
            <person name="Gevers D."/>
            <person name="Young S.K."/>
            <person name="Zeng Q."/>
            <person name="Koehrsen M."/>
            <person name="Alvarado L."/>
            <person name="Berlin A."/>
            <person name="Bochicchio J."/>
            <person name="Borenstein D."/>
            <person name="Chapman S.B."/>
            <person name="Chen Z."/>
            <person name="Engels R."/>
            <person name="Freedman E."/>
            <person name="Gellesch M."/>
            <person name="Goldberg J."/>
            <person name="Griggs A."/>
            <person name="Gujja S."/>
            <person name="Heilman E."/>
            <person name="Heiman D."/>
            <person name="Hepburn T."/>
            <person name="Howarth C."/>
            <person name="Jen D."/>
            <person name="Larson L."/>
            <person name="Mehta T."/>
            <person name="Park D."/>
            <person name="Pearson M."/>
            <person name="Roberts A."/>
            <person name="Saif S."/>
            <person name="Shea T."/>
            <person name="Shenoy N."/>
            <person name="Sisk P."/>
            <person name="Stolte C."/>
            <person name="Sykes S."/>
            <person name="Thomson T."/>
            <person name="Walk T."/>
            <person name="White J."/>
            <person name="Yandava C."/>
            <person name="Liu Y."/>
            <person name="Xu Q."/>
            <person name="Haas B."/>
            <person name="Nusbaum C."/>
            <person name="Birren B."/>
        </authorList>
    </citation>
    <scope>NUCLEOTIDE SEQUENCE [LARGE SCALE GENOMIC DNA]</scope>
    <source>
        <strain evidence="3 4">SV-16A-US</strain>
    </source>
</reference>
<dbReference type="EMBL" id="KN050674">
    <property type="protein sequence ID" value="KFL97910.1"/>
    <property type="molecule type" value="Genomic_DNA"/>
</dbReference>
<dbReference type="PANTHER" id="PTHR46558:SF11">
    <property type="entry name" value="HTH-TYPE TRANSCRIPTIONAL REGULATOR XRE"/>
    <property type="match status" value="1"/>
</dbReference>
<organism evidence="3 4">
    <name type="scientific">Lactobacillus gasseri SV-16A-US</name>
    <dbReference type="NCBI Taxonomy" id="575604"/>
    <lineage>
        <taxon>Bacteria</taxon>
        <taxon>Bacillati</taxon>
        <taxon>Bacillota</taxon>
        <taxon>Bacilli</taxon>
        <taxon>Lactobacillales</taxon>
        <taxon>Lactobacillaceae</taxon>
        <taxon>Lactobacillus</taxon>
    </lineage>
</organism>
<dbReference type="PANTHER" id="PTHR46558">
    <property type="entry name" value="TRACRIPTIONAL REGULATORY PROTEIN-RELATED-RELATED"/>
    <property type="match status" value="1"/>
</dbReference>
<gene>
    <name evidence="3" type="ORF">HMPREF5175_00751</name>
</gene>
<dbReference type="Proteomes" id="UP000030761">
    <property type="component" value="Unassembled WGS sequence"/>
</dbReference>
<evidence type="ECO:0000313" key="3">
    <source>
        <dbReference type="EMBL" id="KFL97910.1"/>
    </source>
</evidence>
<proteinExistence type="predicted"/>
<keyword evidence="1" id="KW-0238">DNA-binding</keyword>
<dbReference type="InterPro" id="IPR001387">
    <property type="entry name" value="Cro/C1-type_HTH"/>
</dbReference>
<dbReference type="GO" id="GO:0003677">
    <property type="term" value="F:DNA binding"/>
    <property type="evidence" value="ECO:0007669"/>
    <property type="project" value="UniProtKB-KW"/>
</dbReference>
<dbReference type="InterPro" id="IPR010982">
    <property type="entry name" value="Lambda_DNA-bd_dom_sf"/>
</dbReference>
<dbReference type="SUPFAM" id="SSF47413">
    <property type="entry name" value="lambda repressor-like DNA-binding domains"/>
    <property type="match status" value="1"/>
</dbReference>
<dbReference type="Gene3D" id="1.10.260.40">
    <property type="entry name" value="lambda repressor-like DNA-binding domains"/>
    <property type="match status" value="1"/>
</dbReference>
<evidence type="ECO:0000313" key="4">
    <source>
        <dbReference type="Proteomes" id="UP000030761"/>
    </source>
</evidence>
<evidence type="ECO:0000256" key="1">
    <source>
        <dbReference type="ARBA" id="ARBA00023125"/>
    </source>
</evidence>
<sequence length="119" mass="13346">MEVLSMSAFSNRLIALREENNLSKTAVAKKLGLSVQRYANWEYGTREPDLENLAAIAKLYGVSTDYLTGQNDDRDKQSVDLEKDPVVLSYGGRPVSDADMDVIKAILERHKNDGDPHYE</sequence>
<accession>A0AB34P2Y9</accession>
<protein>
    <submittedName>
        <fullName evidence="3">Toxin-antitoxin system, antitoxin component, Xre family</fullName>
    </submittedName>
</protein>
<dbReference type="CDD" id="cd00093">
    <property type="entry name" value="HTH_XRE"/>
    <property type="match status" value="1"/>
</dbReference>
<name>A0AB34P2Y9_LACGS</name>
<dbReference type="AlphaFoldDB" id="A0AB34P2Y9"/>
<dbReference type="Pfam" id="PF01381">
    <property type="entry name" value="HTH_3"/>
    <property type="match status" value="1"/>
</dbReference>
<dbReference type="PROSITE" id="PS50943">
    <property type="entry name" value="HTH_CROC1"/>
    <property type="match status" value="1"/>
</dbReference>